<dbReference type="RefSeq" id="WP_171790755.1">
    <property type="nucleotide sequence ID" value="NZ_JABJWD010000054.1"/>
</dbReference>
<evidence type="ECO:0000313" key="1">
    <source>
        <dbReference type="EMBL" id="MCW4589589.1"/>
    </source>
</evidence>
<reference evidence="1 2" key="1">
    <citation type="submission" date="2022-07" db="EMBL/GenBank/DDBJ databases">
        <title>Genome stability of Gluconacetobacter entanii AV429.</title>
        <authorList>
            <person name="Trcek J."/>
            <person name="Cepec E."/>
        </authorList>
    </citation>
    <scope>NUCLEOTIDE SEQUENCE [LARGE SCALE GENOMIC DNA]</scope>
    <source>
        <strain evidence="1 2">AV429_2022</strain>
    </source>
</reference>
<keyword evidence="2" id="KW-1185">Reference proteome</keyword>
<accession>A0ABT3K2F9</accession>
<dbReference type="Proteomes" id="UP001526337">
    <property type="component" value="Unassembled WGS sequence"/>
</dbReference>
<organism evidence="1 2">
    <name type="scientific">Gluconacetobacter entanii</name>
    <dbReference type="NCBI Taxonomy" id="108528"/>
    <lineage>
        <taxon>Bacteria</taxon>
        <taxon>Pseudomonadati</taxon>
        <taxon>Pseudomonadota</taxon>
        <taxon>Alphaproteobacteria</taxon>
        <taxon>Acetobacterales</taxon>
        <taxon>Acetobacteraceae</taxon>
        <taxon>Gluconacetobacter</taxon>
    </lineage>
</organism>
<evidence type="ECO:0000313" key="2">
    <source>
        <dbReference type="Proteomes" id="UP001526337"/>
    </source>
</evidence>
<gene>
    <name evidence="1" type="ORF">NO263_03240</name>
</gene>
<dbReference type="EMBL" id="JANGSQ010000084">
    <property type="protein sequence ID" value="MCW4589589.1"/>
    <property type="molecule type" value="Genomic_DNA"/>
</dbReference>
<protein>
    <submittedName>
        <fullName evidence="1">Uncharacterized protein</fullName>
    </submittedName>
</protein>
<comment type="caution">
    <text evidence="1">The sequence shown here is derived from an EMBL/GenBank/DDBJ whole genome shotgun (WGS) entry which is preliminary data.</text>
</comment>
<name>A0ABT3K2F9_9PROT</name>
<sequence length="123" mass="14244">MALPIPFCQHFADRLFERYGIALRAGEYDDLFTQIRDRRGLFLNRLDRSGSEIWRVTHTRTGIEVDVVWSPRSRKIVTCAPPGTWVQVGGVWINQALGDAVPDALTSRLRFNLNRKRRKSQYV</sequence>
<proteinExistence type="predicted"/>